<dbReference type="Proteomes" id="UP000077786">
    <property type="component" value="Unassembled WGS sequence"/>
</dbReference>
<evidence type="ECO:0000313" key="2">
    <source>
        <dbReference type="Proteomes" id="UP000077786"/>
    </source>
</evidence>
<organism evidence="1 2">
    <name type="scientific">Gluconobacter cerinus</name>
    <dbReference type="NCBI Taxonomy" id="38307"/>
    <lineage>
        <taxon>Bacteria</taxon>
        <taxon>Pseudomonadati</taxon>
        <taxon>Pseudomonadota</taxon>
        <taxon>Alphaproteobacteria</taxon>
        <taxon>Acetobacterales</taxon>
        <taxon>Acetobacteraceae</taxon>
        <taxon>Gluconobacter</taxon>
    </lineage>
</organism>
<proteinExistence type="predicted"/>
<reference evidence="1 2" key="1">
    <citation type="submission" date="2016-03" db="EMBL/GenBank/DDBJ databases">
        <title>Draft genome sequence of Gluconobacter cerinus strain CECT 9110.</title>
        <authorList>
            <person name="Sainz F."/>
            <person name="Mas A."/>
            <person name="Torija M.J."/>
        </authorList>
    </citation>
    <scope>NUCLEOTIDE SEQUENCE [LARGE SCALE GENOMIC DNA]</scope>
    <source>
        <strain evidence="1 2">CECT 9110</strain>
    </source>
</reference>
<dbReference type="AlphaFoldDB" id="A0A1B6VHZ3"/>
<name>A0A1B6VHZ3_9PROT</name>
<dbReference type="EMBL" id="LUTU01000013">
    <property type="protein sequence ID" value="OAJ66834.1"/>
    <property type="molecule type" value="Genomic_DNA"/>
</dbReference>
<sequence length="160" mass="18094">MPPSHISEQNSSGQLFHLPIRARMLAVNEAAAYLGLSLRRLRLLAMLGTGPERGHMPNGKPAYRREDLENYLVHLYGKADISSTEMARRRAEYANQRNSSLERLQTDPKATLPPPDPFMMMATNGEVCQHMVFFILKVMAIFGFILLCISPTPLLRTHFN</sequence>
<comment type="caution">
    <text evidence="1">The sequence shown here is derived from an EMBL/GenBank/DDBJ whole genome shotgun (WGS) entry which is preliminary data.</text>
</comment>
<evidence type="ECO:0000313" key="1">
    <source>
        <dbReference type="EMBL" id="OAJ66834.1"/>
    </source>
</evidence>
<dbReference type="OrthoDB" id="7284865at2"/>
<dbReference type="PATRIC" id="fig|38307.3.peg.2680"/>
<accession>A0A1B6VHZ3</accession>
<protein>
    <submittedName>
        <fullName evidence="1">Uncharacterized protein</fullName>
    </submittedName>
</protein>
<gene>
    <name evidence="1" type="ORF">A0123_02569</name>
</gene>
<dbReference type="RefSeq" id="WP_064275109.1">
    <property type="nucleotide sequence ID" value="NZ_JAERLC010000002.1"/>
</dbReference>
<dbReference type="SUPFAM" id="SSF46955">
    <property type="entry name" value="Putative DNA-binding domain"/>
    <property type="match status" value="1"/>
</dbReference>
<dbReference type="InterPro" id="IPR009061">
    <property type="entry name" value="DNA-bd_dom_put_sf"/>
</dbReference>